<dbReference type="AlphaFoldDB" id="A0A0F9T9M6"/>
<accession>A0A0F9T9M6</accession>
<gene>
    <name evidence="1" type="ORF">LCGC14_0375870</name>
</gene>
<proteinExistence type="predicted"/>
<dbReference type="EMBL" id="LAZR01000302">
    <property type="protein sequence ID" value="KKN75879.1"/>
    <property type="molecule type" value="Genomic_DNA"/>
</dbReference>
<name>A0A0F9T9M6_9ZZZZ</name>
<evidence type="ECO:0000313" key="1">
    <source>
        <dbReference type="EMBL" id="KKN75879.1"/>
    </source>
</evidence>
<comment type="caution">
    <text evidence="1">The sequence shown here is derived from an EMBL/GenBank/DDBJ whole genome shotgun (WGS) entry which is preliminary data.</text>
</comment>
<sequence>MKVENMTSSNGNKVANQFIVTADEGQYFQSYKSIIAFWPNHLRPKGVADGSHRTKAFYEIMGSKSLRDCNLTNYPKIYLDREMWDYSTTTGRYRNQFLGETKAETQKKIDSGEYILTDLN</sequence>
<reference evidence="1" key="1">
    <citation type="journal article" date="2015" name="Nature">
        <title>Complex archaea that bridge the gap between prokaryotes and eukaryotes.</title>
        <authorList>
            <person name="Spang A."/>
            <person name="Saw J.H."/>
            <person name="Jorgensen S.L."/>
            <person name="Zaremba-Niedzwiedzka K."/>
            <person name="Martijn J."/>
            <person name="Lind A.E."/>
            <person name="van Eijk R."/>
            <person name="Schleper C."/>
            <person name="Guy L."/>
            <person name="Ettema T.J."/>
        </authorList>
    </citation>
    <scope>NUCLEOTIDE SEQUENCE</scope>
</reference>
<organism evidence="1">
    <name type="scientific">marine sediment metagenome</name>
    <dbReference type="NCBI Taxonomy" id="412755"/>
    <lineage>
        <taxon>unclassified sequences</taxon>
        <taxon>metagenomes</taxon>
        <taxon>ecological metagenomes</taxon>
    </lineage>
</organism>
<protein>
    <submittedName>
        <fullName evidence="1">Uncharacterized protein</fullName>
    </submittedName>
</protein>